<keyword evidence="1" id="KW-0472">Membrane</keyword>
<sequence>MLITSGIVNAKFSVNFRSDLLTRPNLCSVVLMALCMLLAVPVVGLAGFHIVLVVRGRTTNEQVLFSLFFFFYIHRNC</sequence>
<dbReference type="AlphaFoldDB" id="A0A0M3HJ25"/>
<accession>A0A0M3HJ25</accession>
<dbReference type="WBParaSite" id="ALUE_0000152001-mRNA-1">
    <property type="protein sequence ID" value="ALUE_0000152001-mRNA-1"/>
    <property type="gene ID" value="ALUE_0000152001"/>
</dbReference>
<evidence type="ECO:0000313" key="3">
    <source>
        <dbReference type="WBParaSite" id="ALUE_0000152001-mRNA-1"/>
    </source>
</evidence>
<keyword evidence="1" id="KW-0812">Transmembrane</keyword>
<keyword evidence="2" id="KW-1185">Reference proteome</keyword>
<keyword evidence="1" id="KW-1133">Transmembrane helix</keyword>
<name>A0A0M3HJ25_ASCLU</name>
<feature type="transmembrane region" description="Helical" evidence="1">
    <location>
        <begin position="29"/>
        <end position="54"/>
    </location>
</feature>
<evidence type="ECO:0000313" key="2">
    <source>
        <dbReference type="Proteomes" id="UP000036681"/>
    </source>
</evidence>
<dbReference type="Proteomes" id="UP000036681">
    <property type="component" value="Unplaced"/>
</dbReference>
<organism evidence="2 3">
    <name type="scientific">Ascaris lumbricoides</name>
    <name type="common">Giant roundworm</name>
    <dbReference type="NCBI Taxonomy" id="6252"/>
    <lineage>
        <taxon>Eukaryota</taxon>
        <taxon>Metazoa</taxon>
        <taxon>Ecdysozoa</taxon>
        <taxon>Nematoda</taxon>
        <taxon>Chromadorea</taxon>
        <taxon>Rhabditida</taxon>
        <taxon>Spirurina</taxon>
        <taxon>Ascaridomorpha</taxon>
        <taxon>Ascaridoidea</taxon>
        <taxon>Ascarididae</taxon>
        <taxon>Ascaris</taxon>
    </lineage>
</organism>
<reference evidence="3" key="1">
    <citation type="submission" date="2017-02" db="UniProtKB">
        <authorList>
            <consortium name="WormBaseParasite"/>
        </authorList>
    </citation>
    <scope>IDENTIFICATION</scope>
</reference>
<protein>
    <submittedName>
        <fullName evidence="3">Palmitoyltransferase</fullName>
    </submittedName>
</protein>
<proteinExistence type="predicted"/>
<evidence type="ECO:0000256" key="1">
    <source>
        <dbReference type="SAM" id="Phobius"/>
    </source>
</evidence>